<protein>
    <recommendedName>
        <fullName evidence="4">VapC45 PIN like domain-containing protein</fullName>
    </recommendedName>
</protein>
<keyword evidence="3" id="KW-1185">Reference proteome</keyword>
<dbReference type="EMBL" id="JACHIU010000001">
    <property type="protein sequence ID" value="MBB6471195.1"/>
    <property type="molecule type" value="Genomic_DNA"/>
</dbReference>
<sequence>MRLLLDENVPMPLHRVLTAFTRNHEIDHLLELPGWSGTRDEKPAPDHIARNRSALGLASSTGEETARCGSI</sequence>
<feature type="region of interest" description="Disordered" evidence="1">
    <location>
        <begin position="52"/>
        <end position="71"/>
    </location>
</feature>
<evidence type="ECO:0008006" key="4">
    <source>
        <dbReference type="Google" id="ProtNLM"/>
    </source>
</evidence>
<gene>
    <name evidence="2" type="ORF">BJ992_000626</name>
</gene>
<dbReference type="AlphaFoldDB" id="A0A7X0I9M7"/>
<reference evidence="2 3" key="1">
    <citation type="submission" date="2020-08" db="EMBL/GenBank/DDBJ databases">
        <title>Sequencing the genomes of 1000 actinobacteria strains.</title>
        <authorList>
            <person name="Klenk H.-P."/>
        </authorList>
    </citation>
    <scope>NUCLEOTIDE SEQUENCE [LARGE SCALE GENOMIC DNA]</scope>
    <source>
        <strain evidence="2 3">DSM 44936</strain>
    </source>
</reference>
<evidence type="ECO:0000313" key="3">
    <source>
        <dbReference type="Proteomes" id="UP000555564"/>
    </source>
</evidence>
<proteinExistence type="predicted"/>
<dbReference type="RefSeq" id="WP_184978442.1">
    <property type="nucleotide sequence ID" value="NZ_BAAALO010000028.1"/>
</dbReference>
<accession>A0A7X0I9M7</accession>
<comment type="caution">
    <text evidence="2">The sequence shown here is derived from an EMBL/GenBank/DDBJ whole genome shotgun (WGS) entry which is preliminary data.</text>
</comment>
<dbReference type="Proteomes" id="UP000555564">
    <property type="component" value="Unassembled WGS sequence"/>
</dbReference>
<evidence type="ECO:0000313" key="2">
    <source>
        <dbReference type="EMBL" id="MBB6471195.1"/>
    </source>
</evidence>
<evidence type="ECO:0000256" key="1">
    <source>
        <dbReference type="SAM" id="MobiDB-lite"/>
    </source>
</evidence>
<organism evidence="2 3">
    <name type="scientific">Sphaerisporangium rubeum</name>
    <dbReference type="NCBI Taxonomy" id="321317"/>
    <lineage>
        <taxon>Bacteria</taxon>
        <taxon>Bacillati</taxon>
        <taxon>Actinomycetota</taxon>
        <taxon>Actinomycetes</taxon>
        <taxon>Streptosporangiales</taxon>
        <taxon>Streptosporangiaceae</taxon>
        <taxon>Sphaerisporangium</taxon>
    </lineage>
</organism>
<name>A0A7X0I9M7_9ACTN</name>